<evidence type="ECO:0008006" key="4">
    <source>
        <dbReference type="Google" id="ProtNLM"/>
    </source>
</evidence>
<dbReference type="PANTHER" id="PTHR40590">
    <property type="entry name" value="CYTOPLASMIC PROTEIN-RELATED"/>
    <property type="match status" value="1"/>
</dbReference>
<dbReference type="Proteomes" id="UP001059610">
    <property type="component" value="Unassembled WGS sequence"/>
</dbReference>
<name>A0ABQ5LF16_9GAMM</name>
<evidence type="ECO:0000256" key="1">
    <source>
        <dbReference type="SAM" id="SignalP"/>
    </source>
</evidence>
<comment type="caution">
    <text evidence="2">The sequence shown here is derived from an EMBL/GenBank/DDBJ whole genome shotgun (WGS) entry which is preliminary data.</text>
</comment>
<dbReference type="Pfam" id="PF01963">
    <property type="entry name" value="TraB_PrgY_gumN"/>
    <property type="match status" value="1"/>
</dbReference>
<reference evidence="2" key="1">
    <citation type="submission" date="2022-06" db="EMBL/GenBank/DDBJ databases">
        <title>Draft genome sequences of Pragia fontium str. JCM24417.</title>
        <authorList>
            <person name="Wakabayashi Y."/>
            <person name="Kojima K."/>
        </authorList>
    </citation>
    <scope>NUCLEOTIDE SEQUENCE</scope>
    <source>
        <strain evidence="2">JCM 24417</strain>
    </source>
</reference>
<proteinExistence type="predicted"/>
<dbReference type="CDD" id="cd14789">
    <property type="entry name" value="Tiki"/>
    <property type="match status" value="1"/>
</dbReference>
<gene>
    <name evidence="2" type="ORF">SOASR032_07680</name>
</gene>
<feature type="signal peptide" evidence="1">
    <location>
        <begin position="1"/>
        <end position="21"/>
    </location>
</feature>
<feature type="chain" id="PRO_5046613983" description="Conjugal transfer protein TraB" evidence="1">
    <location>
        <begin position="22"/>
        <end position="278"/>
    </location>
</feature>
<evidence type="ECO:0000313" key="2">
    <source>
        <dbReference type="EMBL" id="GKX62199.1"/>
    </source>
</evidence>
<keyword evidence="3" id="KW-1185">Reference proteome</keyword>
<protein>
    <recommendedName>
        <fullName evidence="4">Conjugal transfer protein TraB</fullName>
    </recommendedName>
</protein>
<sequence>MSNILKKLAIFLGFAPPLVCAYPAYDFVTENGSQLHLVGSIHMGTREMAPFSADLLKRLKKADALIVEVDISKPVSFETPDNLPDISQRLTTEEYQQLIQRLDELGLDIDTIATKPGWHAALVLQATQANIAGLKSEYGIDYQVLQAANKAAVPIIELEGADKQIALLQQIPDNGIPLLKDSLEHWQDNDRLLKIMVKWWLSQRPIERNLTLPYGMGGDLYQLMIANRNRLWATQLQALPKGNYVVVVGALHLFGESNLPELLKENQATTRYDNGITQ</sequence>
<dbReference type="RefSeq" id="WP_126467211.1">
    <property type="nucleotide sequence ID" value="NZ_BRLJ01000001.1"/>
</dbReference>
<organism evidence="2 3">
    <name type="scientific">Pragia fontium</name>
    <dbReference type="NCBI Taxonomy" id="82985"/>
    <lineage>
        <taxon>Bacteria</taxon>
        <taxon>Pseudomonadati</taxon>
        <taxon>Pseudomonadota</taxon>
        <taxon>Gammaproteobacteria</taxon>
        <taxon>Enterobacterales</taxon>
        <taxon>Budviciaceae</taxon>
        <taxon>Pragia</taxon>
    </lineage>
</organism>
<dbReference type="InterPro" id="IPR047111">
    <property type="entry name" value="YbaP-like"/>
</dbReference>
<accession>A0ABQ5LF16</accession>
<keyword evidence="1" id="KW-0732">Signal</keyword>
<dbReference type="InterPro" id="IPR002816">
    <property type="entry name" value="TraB/PrgY/GumN_fam"/>
</dbReference>
<evidence type="ECO:0000313" key="3">
    <source>
        <dbReference type="Proteomes" id="UP001059610"/>
    </source>
</evidence>
<dbReference type="EMBL" id="BRLJ01000001">
    <property type="protein sequence ID" value="GKX62199.1"/>
    <property type="molecule type" value="Genomic_DNA"/>
</dbReference>
<dbReference type="PANTHER" id="PTHR40590:SF1">
    <property type="entry name" value="CYTOPLASMIC PROTEIN"/>
    <property type="match status" value="1"/>
</dbReference>